<dbReference type="SUPFAM" id="SSF56300">
    <property type="entry name" value="Metallo-dependent phosphatases"/>
    <property type="match status" value="1"/>
</dbReference>
<keyword evidence="4" id="KW-1185">Reference proteome</keyword>
<dbReference type="OrthoDB" id="9810906at2"/>
<dbReference type="Proteomes" id="UP000199520">
    <property type="component" value="Unassembled WGS sequence"/>
</dbReference>
<dbReference type="Pfam" id="PF09587">
    <property type="entry name" value="PGA_cap"/>
    <property type="match status" value="1"/>
</dbReference>
<gene>
    <name evidence="3" type="ORF">SAMN04490355_102656</name>
</gene>
<comment type="similarity">
    <text evidence="1">Belongs to the CapA family.</text>
</comment>
<sequence>MSKITIVATGDSFITQCLPQDIHFTKLKNYIEAHDVRFTNFEILLHDFEVYPAPTSGGTWAVARPDVLQDIKQLGFNMMAWANNHTIDWNIDGVLTTMNHLDNNKCIHAGVGRNLAEASQPKYLDTPQGRVALIGITSTISEWGMASAQRPDVLGRPGANVLRYQSVHKVRPEDFNKLKEIVEQTEVNSNRILNEKEGFTKPVEGGYYVGNIRFEQGDEPGTVTRMNSKDAERIVRSIREAARQADVVLVSHHTHERKGLEKDRPADFARDFAKLCIDSGAHAYIGHGPHIWRGIEIYKKRPIFYSLGDFIFQNDSVERQPTEFYDLYDLGVENTVSDGLDARSANETRGLVVDPKVFESAMVSFAVVDGQIDEITLNPLSLGFEYGRARRGRPQLSDKENGERILRDIANLSKEFGTKIMIKDGIGTIGLK</sequence>
<evidence type="ECO:0000259" key="2">
    <source>
        <dbReference type="SMART" id="SM00854"/>
    </source>
</evidence>
<accession>A0A1I4LR45</accession>
<evidence type="ECO:0000256" key="1">
    <source>
        <dbReference type="ARBA" id="ARBA00005662"/>
    </source>
</evidence>
<feature type="domain" description="Capsule synthesis protein CapA" evidence="2">
    <location>
        <begin position="5"/>
        <end position="314"/>
    </location>
</feature>
<dbReference type="InterPro" id="IPR019079">
    <property type="entry name" value="Capsule_synth_CapA"/>
</dbReference>
<dbReference type="PANTHER" id="PTHR33393">
    <property type="entry name" value="POLYGLUTAMINE SYNTHESIS ACCESSORY PROTEIN RV0574C-RELATED"/>
    <property type="match status" value="1"/>
</dbReference>
<dbReference type="PANTHER" id="PTHR33393:SF13">
    <property type="entry name" value="PGA BIOSYNTHESIS PROTEIN CAPA"/>
    <property type="match status" value="1"/>
</dbReference>
<dbReference type="RefSeq" id="WP_090938686.1">
    <property type="nucleotide sequence ID" value="NZ_FOTS01000026.1"/>
</dbReference>
<evidence type="ECO:0000313" key="3">
    <source>
        <dbReference type="EMBL" id="SFL93568.1"/>
    </source>
</evidence>
<dbReference type="SMART" id="SM00854">
    <property type="entry name" value="PGA_cap"/>
    <property type="match status" value="1"/>
</dbReference>
<evidence type="ECO:0000313" key="4">
    <source>
        <dbReference type="Proteomes" id="UP000199520"/>
    </source>
</evidence>
<proteinExistence type="inferred from homology"/>
<dbReference type="CDD" id="cd07381">
    <property type="entry name" value="MPP_CapA"/>
    <property type="match status" value="1"/>
</dbReference>
<dbReference type="AlphaFoldDB" id="A0A1I4LR45"/>
<reference evidence="4" key="1">
    <citation type="submission" date="2016-10" db="EMBL/GenBank/DDBJ databases">
        <authorList>
            <person name="Varghese N."/>
            <person name="Submissions S."/>
        </authorList>
    </citation>
    <scope>NUCLEOTIDE SEQUENCE [LARGE SCALE GENOMIC DNA]</scope>
    <source>
        <strain evidence="4">DSM 13327</strain>
    </source>
</reference>
<dbReference type="InterPro" id="IPR052169">
    <property type="entry name" value="CW_Biosynth-Accessory"/>
</dbReference>
<dbReference type="EMBL" id="FOTS01000026">
    <property type="protein sequence ID" value="SFL93568.1"/>
    <property type="molecule type" value="Genomic_DNA"/>
</dbReference>
<organism evidence="3 4">
    <name type="scientific">Pelosinus propionicus DSM 13327</name>
    <dbReference type="NCBI Taxonomy" id="1123291"/>
    <lineage>
        <taxon>Bacteria</taxon>
        <taxon>Bacillati</taxon>
        <taxon>Bacillota</taxon>
        <taxon>Negativicutes</taxon>
        <taxon>Selenomonadales</taxon>
        <taxon>Sporomusaceae</taxon>
        <taxon>Pelosinus</taxon>
    </lineage>
</organism>
<name>A0A1I4LR45_9FIRM</name>
<dbReference type="STRING" id="1123291.SAMN04490355_102656"/>
<dbReference type="InterPro" id="IPR029052">
    <property type="entry name" value="Metallo-depent_PP-like"/>
</dbReference>
<protein>
    <submittedName>
        <fullName evidence="3">Poly-gamma-glutamate synthesis protein (Capsule biosynthesis protein)</fullName>
    </submittedName>
</protein>